<evidence type="ECO:0000256" key="1">
    <source>
        <dbReference type="SAM" id="SignalP"/>
    </source>
</evidence>
<protein>
    <recommendedName>
        <fullName evidence="4">Porin</fullName>
    </recommendedName>
</protein>
<evidence type="ECO:0008006" key="4">
    <source>
        <dbReference type="Google" id="ProtNLM"/>
    </source>
</evidence>
<accession>A0ABP7KHJ6</accession>
<sequence length="303" mass="32569">MRYLLTAASVALFTTPAVALEFSKTAVEATLTQASSDGVTENVFSIAGKASFVHGSLFGELNAGLVRQKFTAGPFEETAEISTSSLVIGTSIAGISDVYARASIINASFDDEFSDSETLWGLGAQTNLLYGEYGFEFMTNSSGDRIYTIAAALPITDNVDAYGYWRNLDDDDPVDTQYGFILDVDRGPFTGTIGYLDLDEGDKLAGIDMSYDLSPKISAKANLARYFEEDPVTFVALGLGYEVAPNASIEARIGQARPHSGDNATVVGIAMRLDTYDSRRVVKRAEDSFSKISGNLFTNAISF</sequence>
<evidence type="ECO:0000313" key="2">
    <source>
        <dbReference type="EMBL" id="GAA3875902.1"/>
    </source>
</evidence>
<dbReference type="RefSeq" id="WP_344847921.1">
    <property type="nucleotide sequence ID" value="NZ_BAABDF010000007.1"/>
</dbReference>
<dbReference type="SUPFAM" id="SSF56935">
    <property type="entry name" value="Porins"/>
    <property type="match status" value="1"/>
</dbReference>
<feature type="signal peptide" evidence="1">
    <location>
        <begin position="1"/>
        <end position="19"/>
    </location>
</feature>
<reference evidence="3" key="1">
    <citation type="journal article" date="2019" name="Int. J. Syst. Evol. Microbiol.">
        <title>The Global Catalogue of Microorganisms (GCM) 10K type strain sequencing project: providing services to taxonomists for standard genome sequencing and annotation.</title>
        <authorList>
            <consortium name="The Broad Institute Genomics Platform"/>
            <consortium name="The Broad Institute Genome Sequencing Center for Infectious Disease"/>
            <person name="Wu L."/>
            <person name="Ma J."/>
        </authorList>
    </citation>
    <scope>NUCLEOTIDE SEQUENCE [LARGE SCALE GENOMIC DNA]</scope>
    <source>
        <strain evidence="3">JCM 17190</strain>
    </source>
</reference>
<proteinExistence type="predicted"/>
<comment type="caution">
    <text evidence="2">The sequence shown here is derived from an EMBL/GenBank/DDBJ whole genome shotgun (WGS) entry which is preliminary data.</text>
</comment>
<organism evidence="2 3">
    <name type="scientific">Celeribacter arenosi</name>
    <dbReference type="NCBI Taxonomy" id="792649"/>
    <lineage>
        <taxon>Bacteria</taxon>
        <taxon>Pseudomonadati</taxon>
        <taxon>Pseudomonadota</taxon>
        <taxon>Alphaproteobacteria</taxon>
        <taxon>Rhodobacterales</taxon>
        <taxon>Roseobacteraceae</taxon>
        <taxon>Celeribacter</taxon>
    </lineage>
</organism>
<feature type="chain" id="PRO_5047005020" description="Porin" evidence="1">
    <location>
        <begin position="20"/>
        <end position="303"/>
    </location>
</feature>
<keyword evidence="1" id="KW-0732">Signal</keyword>
<evidence type="ECO:0000313" key="3">
    <source>
        <dbReference type="Proteomes" id="UP001399917"/>
    </source>
</evidence>
<keyword evidence="3" id="KW-1185">Reference proteome</keyword>
<dbReference type="EMBL" id="BAABDF010000007">
    <property type="protein sequence ID" value="GAA3875902.1"/>
    <property type="molecule type" value="Genomic_DNA"/>
</dbReference>
<dbReference type="Proteomes" id="UP001399917">
    <property type="component" value="Unassembled WGS sequence"/>
</dbReference>
<gene>
    <name evidence="2" type="ORF">GCM10022404_27070</name>
</gene>
<name>A0ABP7KHJ6_9RHOB</name>